<dbReference type="InterPro" id="IPR050231">
    <property type="entry name" value="Iron_ascorbate_oxido_reductase"/>
</dbReference>
<evidence type="ECO:0000259" key="2">
    <source>
        <dbReference type="PROSITE" id="PS51471"/>
    </source>
</evidence>
<evidence type="ECO:0000313" key="3">
    <source>
        <dbReference type="EMBL" id="KXS17432.1"/>
    </source>
</evidence>
<dbReference type="InterPro" id="IPR026992">
    <property type="entry name" value="DIOX_N"/>
</dbReference>
<keyword evidence="1" id="KW-0560">Oxidoreductase</keyword>
<reference evidence="3 4" key="1">
    <citation type="journal article" date="2015" name="Genome Biol. Evol.">
        <title>Phylogenomic analyses indicate that early fungi evolved digesting cell walls of algal ancestors of land plants.</title>
        <authorList>
            <person name="Chang Y."/>
            <person name="Wang S."/>
            <person name="Sekimoto S."/>
            <person name="Aerts A.L."/>
            <person name="Choi C."/>
            <person name="Clum A."/>
            <person name="LaButti K.M."/>
            <person name="Lindquist E.A."/>
            <person name="Yee Ngan C."/>
            <person name="Ohm R.A."/>
            <person name="Salamov A.A."/>
            <person name="Grigoriev I.V."/>
            <person name="Spatafora J.W."/>
            <person name="Berbee M.L."/>
        </authorList>
    </citation>
    <scope>NUCLEOTIDE SEQUENCE [LARGE SCALE GENOMIC DNA]</scope>
    <source>
        <strain evidence="3 4">JEL478</strain>
    </source>
</reference>
<sequence>MSPPVAVDIGGTAIVGTISKSNTSTPPEPSPRLELPTIDLSGFRGADTTPASRTLVVDAIHKAVTTHGFLYLVNHGLPKADIDDLFGIGKGFFADVPDEVRRDPRWAFGSDYAGYRDTSFSIENGKPEDYTRPADPRVEAAFMARRGDKLPASFNGERSHFGYDFLNVPGKWGKGEFDKTRVWPDYIVERQAQVQAFTKKMYELGLDLLRAFALALQIEDEEWFVERHRYDVPSRDSFRWIKYPPVPDSVKRGPDGVVRTAAHSDFGSLTMLIQHGEPGLQLNWGGQWVDIEPRPDENGVPAVLINISDCLQFWTEGYFASTLHRVVSDTPAHQAQTRYVMAYFMRPEHDTRLVGLPSPVVKRWLEEKGFPERTEEEIVTAGEWTDRKLKAVYDVDQKK</sequence>
<keyword evidence="1" id="KW-0479">Metal-binding</keyword>
<dbReference type="Pfam" id="PF14226">
    <property type="entry name" value="DIOX_N"/>
    <property type="match status" value="1"/>
</dbReference>
<feature type="domain" description="Fe2OG dioxygenase" evidence="2">
    <location>
        <begin position="234"/>
        <end position="347"/>
    </location>
</feature>
<dbReference type="Pfam" id="PF03171">
    <property type="entry name" value="2OG-FeII_Oxy"/>
    <property type="match status" value="1"/>
</dbReference>
<accession>A0A139AKV5</accession>
<name>A0A139AKV5_GONPJ</name>
<gene>
    <name evidence="3" type="ORF">M427DRAFT_68524</name>
</gene>
<protein>
    <submittedName>
        <fullName evidence="3">Clavaminate synthase-like protein</fullName>
    </submittedName>
</protein>
<dbReference type="STRING" id="1344416.A0A139AKV5"/>
<dbReference type="OrthoDB" id="288590at2759"/>
<proteinExistence type="inferred from homology"/>
<comment type="similarity">
    <text evidence="1">Belongs to the iron/ascorbate-dependent oxidoreductase family.</text>
</comment>
<dbReference type="PANTHER" id="PTHR47990">
    <property type="entry name" value="2-OXOGLUTARATE (2OG) AND FE(II)-DEPENDENT OXYGENASE SUPERFAMILY PROTEIN-RELATED"/>
    <property type="match status" value="1"/>
</dbReference>
<dbReference type="InterPro" id="IPR005123">
    <property type="entry name" value="Oxoglu/Fe-dep_dioxygenase_dom"/>
</dbReference>
<keyword evidence="1" id="KW-0408">Iron</keyword>
<dbReference type="InterPro" id="IPR044861">
    <property type="entry name" value="IPNS-like_FE2OG_OXY"/>
</dbReference>
<dbReference type="AlphaFoldDB" id="A0A139AKV5"/>
<dbReference type="Gene3D" id="2.60.120.330">
    <property type="entry name" value="B-lactam Antibiotic, Isopenicillin N Synthase, Chain"/>
    <property type="match status" value="1"/>
</dbReference>
<dbReference type="Proteomes" id="UP000070544">
    <property type="component" value="Unassembled WGS sequence"/>
</dbReference>
<organism evidence="3 4">
    <name type="scientific">Gonapodya prolifera (strain JEL478)</name>
    <name type="common">Monoblepharis prolifera</name>
    <dbReference type="NCBI Taxonomy" id="1344416"/>
    <lineage>
        <taxon>Eukaryota</taxon>
        <taxon>Fungi</taxon>
        <taxon>Fungi incertae sedis</taxon>
        <taxon>Chytridiomycota</taxon>
        <taxon>Chytridiomycota incertae sedis</taxon>
        <taxon>Monoblepharidomycetes</taxon>
        <taxon>Monoblepharidales</taxon>
        <taxon>Gonapodyaceae</taxon>
        <taxon>Gonapodya</taxon>
    </lineage>
</organism>
<evidence type="ECO:0000313" key="4">
    <source>
        <dbReference type="Proteomes" id="UP000070544"/>
    </source>
</evidence>
<keyword evidence="4" id="KW-1185">Reference proteome</keyword>
<dbReference type="SUPFAM" id="SSF51197">
    <property type="entry name" value="Clavaminate synthase-like"/>
    <property type="match status" value="1"/>
</dbReference>
<dbReference type="OMA" id="IDKVYPK"/>
<dbReference type="EMBL" id="KQ965747">
    <property type="protein sequence ID" value="KXS17432.1"/>
    <property type="molecule type" value="Genomic_DNA"/>
</dbReference>
<dbReference type="InterPro" id="IPR027443">
    <property type="entry name" value="IPNS-like_sf"/>
</dbReference>
<dbReference type="PROSITE" id="PS51471">
    <property type="entry name" value="FE2OG_OXY"/>
    <property type="match status" value="1"/>
</dbReference>
<dbReference type="GO" id="GO:0046872">
    <property type="term" value="F:metal ion binding"/>
    <property type="evidence" value="ECO:0007669"/>
    <property type="project" value="UniProtKB-KW"/>
</dbReference>
<dbReference type="GO" id="GO:0016491">
    <property type="term" value="F:oxidoreductase activity"/>
    <property type="evidence" value="ECO:0007669"/>
    <property type="project" value="UniProtKB-KW"/>
</dbReference>
<evidence type="ECO:0000256" key="1">
    <source>
        <dbReference type="RuleBase" id="RU003682"/>
    </source>
</evidence>